<evidence type="ECO:0000313" key="3">
    <source>
        <dbReference type="Proteomes" id="UP000177481"/>
    </source>
</evidence>
<dbReference type="InterPro" id="IPR051910">
    <property type="entry name" value="ComF/GntX_DNA_util-trans"/>
</dbReference>
<dbReference type="InterPro" id="IPR029057">
    <property type="entry name" value="PRTase-like"/>
</dbReference>
<dbReference type="PANTHER" id="PTHR47505">
    <property type="entry name" value="DNA UTILIZATION PROTEIN YHGH"/>
    <property type="match status" value="1"/>
</dbReference>
<sequence length="225" mass="24979">MTELGNALKNLVAPVNCLGCGQESGWICDDCRRELTASRPESCVICDKAADNGICPKCQERVPLDGVVSLFSYAEPVIQDLVQQAKYGGHFDALSFYADTFRRHYLRRLPHSEWTVVPIPIHQKRLAKRGFNQSEVLSQRMFAGREEVSNLLKRKNDTPAQAKLTKTKRLTNVHGCFAYVGTKEIPENILLVDDVITTGATLGEAAILLRRKGAKTVWAITIAHG</sequence>
<comment type="caution">
    <text evidence="2">The sequence shown here is derived from an EMBL/GenBank/DDBJ whole genome shotgun (WGS) entry which is preliminary data.</text>
</comment>
<dbReference type="AlphaFoldDB" id="A0A1F5EAV1"/>
<dbReference type="InterPro" id="IPR000836">
    <property type="entry name" value="PRTase_dom"/>
</dbReference>
<gene>
    <name evidence="2" type="ORF">A3A71_00530</name>
</gene>
<dbReference type="Proteomes" id="UP000177481">
    <property type="component" value="Unassembled WGS sequence"/>
</dbReference>
<dbReference type="CDD" id="cd06223">
    <property type="entry name" value="PRTases_typeI"/>
    <property type="match status" value="1"/>
</dbReference>
<name>A0A1F5EAV1_9BACT</name>
<evidence type="ECO:0008006" key="4">
    <source>
        <dbReference type="Google" id="ProtNLM"/>
    </source>
</evidence>
<dbReference type="STRING" id="1797471.A3A71_00530"/>
<proteinExistence type="inferred from homology"/>
<organism evidence="2 3">
    <name type="scientific">Candidatus Berkelbacteria bacterium RIFCSPLOWO2_01_FULL_50_28</name>
    <dbReference type="NCBI Taxonomy" id="1797471"/>
    <lineage>
        <taxon>Bacteria</taxon>
        <taxon>Candidatus Berkelbacteria</taxon>
    </lineage>
</organism>
<accession>A0A1F5EAV1</accession>
<evidence type="ECO:0000313" key="2">
    <source>
        <dbReference type="EMBL" id="OGD64529.1"/>
    </source>
</evidence>
<dbReference type="SUPFAM" id="SSF53271">
    <property type="entry name" value="PRTase-like"/>
    <property type="match status" value="1"/>
</dbReference>
<reference evidence="2 3" key="1">
    <citation type="journal article" date="2016" name="Nat. Commun.">
        <title>Thousands of microbial genomes shed light on interconnected biogeochemical processes in an aquifer system.</title>
        <authorList>
            <person name="Anantharaman K."/>
            <person name="Brown C.T."/>
            <person name="Hug L.A."/>
            <person name="Sharon I."/>
            <person name="Castelle C.J."/>
            <person name="Probst A.J."/>
            <person name="Thomas B.C."/>
            <person name="Singh A."/>
            <person name="Wilkins M.J."/>
            <person name="Karaoz U."/>
            <person name="Brodie E.L."/>
            <person name="Williams K.H."/>
            <person name="Hubbard S.S."/>
            <person name="Banfield J.F."/>
        </authorList>
    </citation>
    <scope>NUCLEOTIDE SEQUENCE [LARGE SCALE GENOMIC DNA]</scope>
</reference>
<dbReference type="Gene3D" id="3.40.50.2020">
    <property type="match status" value="1"/>
</dbReference>
<dbReference type="PANTHER" id="PTHR47505:SF1">
    <property type="entry name" value="DNA UTILIZATION PROTEIN YHGH"/>
    <property type="match status" value="1"/>
</dbReference>
<evidence type="ECO:0000256" key="1">
    <source>
        <dbReference type="ARBA" id="ARBA00008007"/>
    </source>
</evidence>
<dbReference type="EMBL" id="MEZX01000002">
    <property type="protein sequence ID" value="OGD64529.1"/>
    <property type="molecule type" value="Genomic_DNA"/>
</dbReference>
<comment type="similarity">
    <text evidence="1">Belongs to the ComF/GntX family.</text>
</comment>
<protein>
    <recommendedName>
        <fullName evidence="4">Phosphoribosyltransferase domain-containing protein</fullName>
    </recommendedName>
</protein>